<accession>A0A4Z2F3E3</accession>
<sequence>MCCLRFTCSPVHLVPSAALMMEELNPYTKISPALASERQSAGAVLGIVFLLLLITAMLGLAVWFRYRQREKEQPEPSVTFTPALHVNAADYSLSESPSSSCFSNPGYRTLGPCSYAHYAKPDKRGGAKVKKKKKSHRNSAPEWGGAYCNLSGVYCIDRRFSCNVEPRFRGERAADPA</sequence>
<gene>
    <name evidence="2" type="primary">MEGF11_1</name>
    <name evidence="2" type="ORF">EYF80_054552</name>
</gene>
<reference evidence="2 3" key="1">
    <citation type="submission" date="2019-03" db="EMBL/GenBank/DDBJ databases">
        <title>First draft genome of Liparis tanakae, snailfish: a comprehensive survey of snailfish specific genes.</title>
        <authorList>
            <person name="Kim W."/>
            <person name="Song I."/>
            <person name="Jeong J.-H."/>
            <person name="Kim D."/>
            <person name="Kim S."/>
            <person name="Ryu S."/>
            <person name="Song J.Y."/>
            <person name="Lee S.K."/>
        </authorList>
    </citation>
    <scope>NUCLEOTIDE SEQUENCE [LARGE SCALE GENOMIC DNA]</scope>
    <source>
        <tissue evidence="2">Muscle</tissue>
    </source>
</reference>
<comment type="caution">
    <text evidence="2">The sequence shown here is derived from an EMBL/GenBank/DDBJ whole genome shotgun (WGS) entry which is preliminary data.</text>
</comment>
<evidence type="ECO:0000313" key="3">
    <source>
        <dbReference type="Proteomes" id="UP000314294"/>
    </source>
</evidence>
<proteinExistence type="predicted"/>
<dbReference type="AlphaFoldDB" id="A0A4Z2F3E3"/>
<evidence type="ECO:0000256" key="1">
    <source>
        <dbReference type="SAM" id="Phobius"/>
    </source>
</evidence>
<evidence type="ECO:0000313" key="2">
    <source>
        <dbReference type="EMBL" id="TNN35291.1"/>
    </source>
</evidence>
<feature type="transmembrane region" description="Helical" evidence="1">
    <location>
        <begin position="41"/>
        <end position="64"/>
    </location>
</feature>
<keyword evidence="1" id="KW-0472">Membrane</keyword>
<protein>
    <submittedName>
        <fullName evidence="2">Multiple epidermal growth factor-like domains protein 11</fullName>
    </submittedName>
</protein>
<dbReference type="Proteomes" id="UP000314294">
    <property type="component" value="Unassembled WGS sequence"/>
</dbReference>
<dbReference type="EMBL" id="SRLO01001797">
    <property type="protein sequence ID" value="TNN35291.1"/>
    <property type="molecule type" value="Genomic_DNA"/>
</dbReference>
<dbReference type="OrthoDB" id="409374at2759"/>
<keyword evidence="1" id="KW-0812">Transmembrane</keyword>
<keyword evidence="3" id="KW-1185">Reference proteome</keyword>
<keyword evidence="1" id="KW-1133">Transmembrane helix</keyword>
<name>A0A4Z2F3E3_9TELE</name>
<organism evidence="2 3">
    <name type="scientific">Liparis tanakae</name>
    <name type="common">Tanaka's snailfish</name>
    <dbReference type="NCBI Taxonomy" id="230148"/>
    <lineage>
        <taxon>Eukaryota</taxon>
        <taxon>Metazoa</taxon>
        <taxon>Chordata</taxon>
        <taxon>Craniata</taxon>
        <taxon>Vertebrata</taxon>
        <taxon>Euteleostomi</taxon>
        <taxon>Actinopterygii</taxon>
        <taxon>Neopterygii</taxon>
        <taxon>Teleostei</taxon>
        <taxon>Neoteleostei</taxon>
        <taxon>Acanthomorphata</taxon>
        <taxon>Eupercaria</taxon>
        <taxon>Perciformes</taxon>
        <taxon>Cottioidei</taxon>
        <taxon>Cottales</taxon>
        <taxon>Liparidae</taxon>
        <taxon>Liparis</taxon>
    </lineage>
</organism>